<evidence type="ECO:0000256" key="1">
    <source>
        <dbReference type="SAM" id="SignalP"/>
    </source>
</evidence>
<sequence length="435" mass="49394">MRFVTVLVFFLLAYQLTAQPVDTVYTTTYLKKSTSFAWTTFGADVLTLGSGRADYQTPEGDRRTTDFGATAMPRLTIGGVHFWGHADFYVSFPLPVRVSARPSVFSAMQYRQGVETGARIYPFRLRPGRLSPYAGVSFRLLSYGHQTAGTDYAYKYPEVQRMIVPVQAGLTYTTSKYLFTAGVHYQTTRQLPYAISPTAFGTTSFNPVSVNIGLVRYIDSDRNLTEAKAVDQLNIKHELLKRNRRLSAWYAGFGPSAALPRPLSRSSYMERYRPYLKGETLGGIMPDLAAGRYFHKADLNVGVSYRTMGARSDGFDANVRFRRHSVALEAYKYLFNYLGFAPYVGPTLSIERLSMNDTGQRFLETKPAVGLIFGWDIRVTSTEVNLLRTNLRWVPNLHLNANGERVLFDNIEFNFIQYVHYFGRKAVYRQHRARP</sequence>
<organism evidence="2 3">
    <name type="scientific">Spirosoma sordidisoli</name>
    <dbReference type="NCBI Taxonomy" id="2502893"/>
    <lineage>
        <taxon>Bacteria</taxon>
        <taxon>Pseudomonadati</taxon>
        <taxon>Bacteroidota</taxon>
        <taxon>Cytophagia</taxon>
        <taxon>Cytophagales</taxon>
        <taxon>Cytophagaceae</taxon>
        <taxon>Spirosoma</taxon>
    </lineage>
</organism>
<proteinExistence type="predicted"/>
<dbReference type="RefSeq" id="WP_129605300.1">
    <property type="nucleotide sequence ID" value="NZ_SBLB01000008.1"/>
</dbReference>
<keyword evidence="3" id="KW-1185">Reference proteome</keyword>
<evidence type="ECO:0000313" key="2">
    <source>
        <dbReference type="EMBL" id="RYC67378.1"/>
    </source>
</evidence>
<feature type="chain" id="PRO_5020521706" evidence="1">
    <location>
        <begin position="19"/>
        <end position="435"/>
    </location>
</feature>
<comment type="caution">
    <text evidence="2">The sequence shown here is derived from an EMBL/GenBank/DDBJ whole genome shotgun (WGS) entry which is preliminary data.</text>
</comment>
<dbReference type="Proteomes" id="UP000290407">
    <property type="component" value="Unassembled WGS sequence"/>
</dbReference>
<protein>
    <submittedName>
        <fullName evidence="2">Uncharacterized protein</fullName>
    </submittedName>
</protein>
<dbReference type="EMBL" id="SBLB01000008">
    <property type="protein sequence ID" value="RYC67378.1"/>
    <property type="molecule type" value="Genomic_DNA"/>
</dbReference>
<gene>
    <name evidence="2" type="ORF">EQG79_25015</name>
</gene>
<name>A0A4V1RVN4_9BACT</name>
<feature type="signal peptide" evidence="1">
    <location>
        <begin position="1"/>
        <end position="18"/>
    </location>
</feature>
<reference evidence="2 3" key="1">
    <citation type="submission" date="2019-01" db="EMBL/GenBank/DDBJ databases">
        <title>Spirosoma flava sp. nov., a propanil-degrading bacterium isolated from herbicide-contaminated soil.</title>
        <authorList>
            <person name="Zhang L."/>
            <person name="Jiang J.-D."/>
        </authorList>
    </citation>
    <scope>NUCLEOTIDE SEQUENCE [LARGE SCALE GENOMIC DNA]</scope>
    <source>
        <strain evidence="2 3">TY50</strain>
    </source>
</reference>
<dbReference type="AlphaFoldDB" id="A0A4V1RVN4"/>
<accession>A0A4V1RVN4</accession>
<evidence type="ECO:0000313" key="3">
    <source>
        <dbReference type="Proteomes" id="UP000290407"/>
    </source>
</evidence>
<keyword evidence="1" id="KW-0732">Signal</keyword>